<sequence length="172" mass="19476">MSETELKFAKRAIAQIAQMGGEHTRLLLEYIKLFSCKEAPLTLEQTYGILMEVDEFWKIYPADAWQIAVQHLLEQRESLNPPLENHALLIDMMELIVNFENSDDNWTSIVNAIDPNSEDLPINTAPPPPPIAPPKSPDPPPRTEQQKAQAAKHIKNMRATLNKSPNYLKAKP</sequence>
<dbReference type="EMBL" id="UFSO01000003">
    <property type="protein sequence ID" value="SSY80666.1"/>
    <property type="molecule type" value="Genomic_DNA"/>
</dbReference>
<organism evidence="2 3">
    <name type="scientific">Alysiella crassa</name>
    <dbReference type="NCBI Taxonomy" id="153491"/>
    <lineage>
        <taxon>Bacteria</taxon>
        <taxon>Pseudomonadati</taxon>
        <taxon>Pseudomonadota</taxon>
        <taxon>Betaproteobacteria</taxon>
        <taxon>Neisseriales</taxon>
        <taxon>Neisseriaceae</taxon>
        <taxon>Alysiella</taxon>
    </lineage>
</organism>
<evidence type="ECO:0000313" key="3">
    <source>
        <dbReference type="Proteomes" id="UP000254209"/>
    </source>
</evidence>
<dbReference type="Proteomes" id="UP000254209">
    <property type="component" value="Unassembled WGS sequence"/>
</dbReference>
<gene>
    <name evidence="2" type="ORF">NCTC10283_02226</name>
</gene>
<keyword evidence="3" id="KW-1185">Reference proteome</keyword>
<protein>
    <submittedName>
        <fullName evidence="2">Uncharacterized protein</fullName>
    </submittedName>
</protein>
<feature type="region of interest" description="Disordered" evidence="1">
    <location>
        <begin position="117"/>
        <end position="172"/>
    </location>
</feature>
<evidence type="ECO:0000313" key="2">
    <source>
        <dbReference type="EMBL" id="SSY80666.1"/>
    </source>
</evidence>
<feature type="compositionally biased region" description="Pro residues" evidence="1">
    <location>
        <begin position="124"/>
        <end position="142"/>
    </location>
</feature>
<reference evidence="2 3" key="1">
    <citation type="submission" date="2018-06" db="EMBL/GenBank/DDBJ databases">
        <authorList>
            <consortium name="Pathogen Informatics"/>
            <person name="Doyle S."/>
        </authorList>
    </citation>
    <scope>NUCLEOTIDE SEQUENCE [LARGE SCALE GENOMIC DNA]</scope>
    <source>
        <strain evidence="2 3">NCTC10283</strain>
    </source>
</reference>
<dbReference type="STRING" id="1120980.GCA_000745955_00576"/>
<accession>A0A376BUM9</accession>
<dbReference type="RefSeq" id="WP_034291475.1">
    <property type="nucleotide sequence ID" value="NZ_CP091519.2"/>
</dbReference>
<name>A0A376BUM9_9NEIS</name>
<proteinExistence type="predicted"/>
<dbReference type="AlphaFoldDB" id="A0A376BUM9"/>
<evidence type="ECO:0000256" key="1">
    <source>
        <dbReference type="SAM" id="MobiDB-lite"/>
    </source>
</evidence>